<name>R8BFV3_PHAM7</name>
<gene>
    <name evidence="1" type="ORF">UCRPA7_6317</name>
</gene>
<organism evidence="1 2">
    <name type="scientific">Phaeoacremonium minimum (strain UCR-PA7)</name>
    <name type="common">Esca disease fungus</name>
    <name type="synonym">Togninia minima</name>
    <dbReference type="NCBI Taxonomy" id="1286976"/>
    <lineage>
        <taxon>Eukaryota</taxon>
        <taxon>Fungi</taxon>
        <taxon>Dikarya</taxon>
        <taxon>Ascomycota</taxon>
        <taxon>Pezizomycotina</taxon>
        <taxon>Sordariomycetes</taxon>
        <taxon>Sordariomycetidae</taxon>
        <taxon>Togniniales</taxon>
        <taxon>Togniniaceae</taxon>
        <taxon>Phaeoacremonium</taxon>
    </lineage>
</organism>
<dbReference type="EMBL" id="KB933232">
    <property type="protein sequence ID" value="EON98169.1"/>
    <property type="molecule type" value="Genomic_DNA"/>
</dbReference>
<dbReference type="RefSeq" id="XP_007917046.1">
    <property type="nucleotide sequence ID" value="XM_007918855.1"/>
</dbReference>
<evidence type="ECO:0000313" key="1">
    <source>
        <dbReference type="EMBL" id="EON98169.1"/>
    </source>
</evidence>
<sequence>MADSGDEVQRRSQEGLVATVPAGPLSAIQKAQEVYDVAQLPERDASEKIFQHVQSYADDNGGEYIAFSGVSKRVFENFCIRRELERSNGRVTYFGADSGILLVKMPARAHEVAQATAIDDLRDQAVAMGLKRKIYRVGVSQYDSIDNNGAAKQPDDGLAPSDYRFADGDFPTFVMEAANTRSLQCIRAAKD</sequence>
<evidence type="ECO:0000313" key="2">
    <source>
        <dbReference type="Proteomes" id="UP000014074"/>
    </source>
</evidence>
<reference evidence="2" key="1">
    <citation type="journal article" date="2013" name="Genome Announc.">
        <title>Draft genome sequence of the ascomycete Phaeoacremonium aleophilum strain UCR-PA7, a causal agent of the esca disease complex in grapevines.</title>
        <authorList>
            <person name="Blanco-Ulate B."/>
            <person name="Rolshausen P."/>
            <person name="Cantu D."/>
        </authorList>
    </citation>
    <scope>NUCLEOTIDE SEQUENCE [LARGE SCALE GENOMIC DNA]</scope>
    <source>
        <strain evidence="2">UCR-PA7</strain>
    </source>
</reference>
<dbReference type="KEGG" id="tmn:UCRPA7_6317"/>
<dbReference type="Proteomes" id="UP000014074">
    <property type="component" value="Unassembled WGS sequence"/>
</dbReference>
<dbReference type="AlphaFoldDB" id="R8BFV3"/>
<accession>R8BFV3</accession>
<protein>
    <submittedName>
        <fullName evidence="1">Uncharacterized protein</fullName>
    </submittedName>
</protein>
<keyword evidence="2" id="KW-1185">Reference proteome</keyword>
<proteinExistence type="predicted"/>
<dbReference type="OrthoDB" id="76567at2759"/>
<dbReference type="HOGENOM" id="CLU_1422344_0_0_1"/>
<dbReference type="GeneID" id="19326960"/>